<evidence type="ECO:0000313" key="2">
    <source>
        <dbReference type="Proteomes" id="UP000683925"/>
    </source>
</evidence>
<protein>
    <submittedName>
        <fullName evidence="1">Uncharacterized protein</fullName>
    </submittedName>
</protein>
<dbReference type="Proteomes" id="UP000683925">
    <property type="component" value="Unassembled WGS sequence"/>
</dbReference>
<reference evidence="1" key="1">
    <citation type="submission" date="2021-01" db="EMBL/GenBank/DDBJ databases">
        <authorList>
            <consortium name="Genoscope - CEA"/>
            <person name="William W."/>
        </authorList>
    </citation>
    <scope>NUCLEOTIDE SEQUENCE</scope>
</reference>
<accession>A0A8S1Y607</accession>
<gene>
    <name evidence="1" type="ORF">POCTA_138.1.T1400182</name>
</gene>
<comment type="caution">
    <text evidence="1">The sequence shown here is derived from an EMBL/GenBank/DDBJ whole genome shotgun (WGS) entry which is preliminary data.</text>
</comment>
<evidence type="ECO:0000313" key="1">
    <source>
        <dbReference type="EMBL" id="CAD8207342.1"/>
    </source>
</evidence>
<dbReference type="AlphaFoldDB" id="A0A8S1Y607"/>
<name>A0A8S1Y607_PAROT</name>
<proteinExistence type="predicted"/>
<keyword evidence="2" id="KW-1185">Reference proteome</keyword>
<dbReference type="EMBL" id="CAJJDP010000141">
    <property type="protein sequence ID" value="CAD8207342.1"/>
    <property type="molecule type" value="Genomic_DNA"/>
</dbReference>
<organism evidence="1 2">
    <name type="scientific">Paramecium octaurelia</name>
    <dbReference type="NCBI Taxonomy" id="43137"/>
    <lineage>
        <taxon>Eukaryota</taxon>
        <taxon>Sar</taxon>
        <taxon>Alveolata</taxon>
        <taxon>Ciliophora</taxon>
        <taxon>Intramacronucleata</taxon>
        <taxon>Oligohymenophorea</taxon>
        <taxon>Peniculida</taxon>
        <taxon>Parameciidae</taxon>
        <taxon>Paramecium</taxon>
    </lineage>
</organism>
<sequence length="72" mass="8925">MLLNILFSVRIFRQPHFLFRKVCRGLLYRGCDLKAEYRTAFKHFYMVWLHISNYRQARSERNQINRLQILFS</sequence>